<dbReference type="InterPro" id="IPR050709">
    <property type="entry name" value="Biotin_Carboxyl_Carrier/Decarb"/>
</dbReference>
<gene>
    <name evidence="4" type="ORF">AB8S09_12480</name>
</gene>
<evidence type="ECO:0000259" key="3">
    <source>
        <dbReference type="PROSITE" id="PS50968"/>
    </source>
</evidence>
<organism evidence="4 5">
    <name type="scientific">Clostridium lapidicellarium</name>
    <dbReference type="NCBI Taxonomy" id="3240931"/>
    <lineage>
        <taxon>Bacteria</taxon>
        <taxon>Bacillati</taxon>
        <taxon>Bacillota</taxon>
        <taxon>Clostridia</taxon>
        <taxon>Eubacteriales</taxon>
        <taxon>Clostridiaceae</taxon>
        <taxon>Clostridium</taxon>
    </lineage>
</organism>
<comment type="caution">
    <text evidence="4">The sequence shown here is derived from an EMBL/GenBank/DDBJ whole genome shotgun (WGS) entry which is preliminary data.</text>
</comment>
<proteinExistence type="predicted"/>
<evidence type="ECO:0000313" key="4">
    <source>
        <dbReference type="EMBL" id="MEY8764448.1"/>
    </source>
</evidence>
<evidence type="ECO:0000256" key="1">
    <source>
        <dbReference type="ARBA" id="ARBA00023267"/>
    </source>
</evidence>
<feature type="domain" description="Lipoyl-binding" evidence="3">
    <location>
        <begin position="52"/>
        <end position="133"/>
    </location>
</feature>
<name>A0ABV4DZY2_9CLOT</name>
<dbReference type="PANTHER" id="PTHR45266:SF3">
    <property type="entry name" value="OXALOACETATE DECARBOXYLASE ALPHA CHAIN"/>
    <property type="match status" value="1"/>
</dbReference>
<reference evidence="4 5" key="1">
    <citation type="submission" date="2024-08" db="EMBL/GenBank/DDBJ databases">
        <title>Clostridium lapicellarii sp. nov., and Clostridium renhuaiense sp. nov., two species isolated from the mud in a fermentation cellar used for producing sauce-flavour Chinese liquors.</title>
        <authorList>
            <person name="Yang F."/>
            <person name="Wang H."/>
            <person name="Chen L.Q."/>
            <person name="Zhou N."/>
            <person name="Lu J.J."/>
            <person name="Pu X.X."/>
            <person name="Wan B."/>
            <person name="Wang L."/>
            <person name="Liu S.J."/>
        </authorList>
    </citation>
    <scope>NUCLEOTIDE SEQUENCE [LARGE SCALE GENOMIC DNA]</scope>
    <source>
        <strain evidence="4 5">MT-113</strain>
    </source>
</reference>
<accession>A0ABV4DZY2</accession>
<dbReference type="RefSeq" id="WP_294184320.1">
    <property type="nucleotide sequence ID" value="NZ_JBGFFE010000021.1"/>
</dbReference>
<feature type="compositionally biased region" description="Low complexity" evidence="2">
    <location>
        <begin position="27"/>
        <end position="37"/>
    </location>
</feature>
<keyword evidence="5" id="KW-1185">Reference proteome</keyword>
<dbReference type="Pfam" id="PF00364">
    <property type="entry name" value="Biotin_lipoyl"/>
    <property type="match status" value="1"/>
</dbReference>
<sequence length="133" mass="13836">MRKFNITVNGKSYEVEVDEVMETSTTAASEPKAKAAPAPKPKVAPAPKKAEPVKKQAPAASGGGETVASPMPGTVLDIKIKEGDTVKKDDVLFILEAMKMQNEIRASKGGTVAKISVTKGASVNTGDTLAVLK</sequence>
<dbReference type="InterPro" id="IPR001882">
    <property type="entry name" value="Biotin_BS"/>
</dbReference>
<dbReference type="PANTHER" id="PTHR45266">
    <property type="entry name" value="OXALOACETATE DECARBOXYLASE ALPHA CHAIN"/>
    <property type="match status" value="1"/>
</dbReference>
<dbReference type="CDD" id="cd06850">
    <property type="entry name" value="biotinyl_domain"/>
    <property type="match status" value="1"/>
</dbReference>
<dbReference type="InterPro" id="IPR011053">
    <property type="entry name" value="Single_hybrid_motif"/>
</dbReference>
<evidence type="ECO:0000313" key="5">
    <source>
        <dbReference type="Proteomes" id="UP001565220"/>
    </source>
</evidence>
<evidence type="ECO:0000256" key="2">
    <source>
        <dbReference type="SAM" id="MobiDB-lite"/>
    </source>
</evidence>
<dbReference type="SUPFAM" id="SSF51230">
    <property type="entry name" value="Single hybrid motif"/>
    <property type="match status" value="1"/>
</dbReference>
<dbReference type="EMBL" id="JBGFFE010000021">
    <property type="protein sequence ID" value="MEY8764448.1"/>
    <property type="molecule type" value="Genomic_DNA"/>
</dbReference>
<keyword evidence="1" id="KW-0092">Biotin</keyword>
<dbReference type="PROSITE" id="PS50968">
    <property type="entry name" value="BIOTINYL_LIPOYL"/>
    <property type="match status" value="1"/>
</dbReference>
<dbReference type="PROSITE" id="PS00188">
    <property type="entry name" value="BIOTIN"/>
    <property type="match status" value="1"/>
</dbReference>
<dbReference type="InterPro" id="IPR000089">
    <property type="entry name" value="Biotin_lipoyl"/>
</dbReference>
<dbReference type="Gene3D" id="2.40.50.100">
    <property type="match status" value="1"/>
</dbReference>
<protein>
    <submittedName>
        <fullName evidence="4">Biotin/lipoyl-containing protein</fullName>
    </submittedName>
</protein>
<feature type="region of interest" description="Disordered" evidence="2">
    <location>
        <begin position="22"/>
        <end position="71"/>
    </location>
</feature>
<dbReference type="Proteomes" id="UP001565220">
    <property type="component" value="Unassembled WGS sequence"/>
</dbReference>